<evidence type="ECO:0000256" key="1">
    <source>
        <dbReference type="SAM" id="MobiDB-lite"/>
    </source>
</evidence>
<sequence>MPCLKSTPSTLVRLQVRALELHLPDLQVLLEMSGAPLAQSESDKDLPPELLDPLEGSPAAACNSSPEEASGTPGTSTPATTYHNINESTPHAGVARPLPGASHATTPVKPPVTATGWSLAVSRAPAATTTVPRQRGSTEDNTNKDELGNQMMMMMYKASKQAAVWQREQQGRAEQTCLEDLRKQQA</sequence>
<dbReference type="VEuPathDB" id="FungiDB:VP01_944g10"/>
<keyword evidence="3" id="KW-1185">Reference proteome</keyword>
<feature type="compositionally biased region" description="Low complexity" evidence="1">
    <location>
        <begin position="69"/>
        <end position="81"/>
    </location>
</feature>
<protein>
    <submittedName>
        <fullName evidence="2">Uncharacterized protein</fullName>
    </submittedName>
</protein>
<feature type="compositionally biased region" description="Basic and acidic residues" evidence="1">
    <location>
        <begin position="136"/>
        <end position="145"/>
    </location>
</feature>
<name>A0A0L6U6M5_9BASI</name>
<proteinExistence type="predicted"/>
<dbReference type="AlphaFoldDB" id="A0A0L6U6M5"/>
<organism evidence="2 3">
    <name type="scientific">Puccinia sorghi</name>
    <dbReference type="NCBI Taxonomy" id="27349"/>
    <lineage>
        <taxon>Eukaryota</taxon>
        <taxon>Fungi</taxon>
        <taxon>Dikarya</taxon>
        <taxon>Basidiomycota</taxon>
        <taxon>Pucciniomycotina</taxon>
        <taxon>Pucciniomycetes</taxon>
        <taxon>Pucciniales</taxon>
        <taxon>Pucciniaceae</taxon>
        <taxon>Puccinia</taxon>
    </lineage>
</organism>
<reference evidence="2 3" key="1">
    <citation type="submission" date="2015-08" db="EMBL/GenBank/DDBJ databases">
        <title>Next Generation Sequencing and Analysis of the Genome of Puccinia sorghi L Schw, the Causal Agent of Maize Common Rust.</title>
        <authorList>
            <person name="Rochi L."/>
            <person name="Burguener G."/>
            <person name="Darino M."/>
            <person name="Turjanski A."/>
            <person name="Kreff E."/>
            <person name="Dieguez M.J."/>
            <person name="Sacco F."/>
        </authorList>
    </citation>
    <scope>NUCLEOTIDE SEQUENCE [LARGE SCALE GENOMIC DNA]</scope>
    <source>
        <strain evidence="2 3">RO10H11247</strain>
    </source>
</reference>
<feature type="region of interest" description="Disordered" evidence="1">
    <location>
        <begin position="123"/>
        <end position="145"/>
    </location>
</feature>
<comment type="caution">
    <text evidence="2">The sequence shown here is derived from an EMBL/GenBank/DDBJ whole genome shotgun (WGS) entry which is preliminary data.</text>
</comment>
<evidence type="ECO:0000313" key="3">
    <source>
        <dbReference type="Proteomes" id="UP000037035"/>
    </source>
</evidence>
<accession>A0A0L6U6M5</accession>
<gene>
    <name evidence="2" type="ORF">VP01_944g10</name>
</gene>
<feature type="region of interest" description="Disordered" evidence="1">
    <location>
        <begin position="38"/>
        <end position="110"/>
    </location>
</feature>
<dbReference type="EMBL" id="LAVV01015104">
    <property type="protein sequence ID" value="KNZ44166.1"/>
    <property type="molecule type" value="Genomic_DNA"/>
</dbReference>
<evidence type="ECO:0000313" key="2">
    <source>
        <dbReference type="EMBL" id="KNZ44166.1"/>
    </source>
</evidence>
<dbReference type="Proteomes" id="UP000037035">
    <property type="component" value="Unassembled WGS sequence"/>
</dbReference>